<proteinExistence type="predicted"/>
<accession>K7F867</accession>
<reference evidence="3" key="3">
    <citation type="submission" date="2025-08" db="UniProtKB">
        <authorList>
            <consortium name="Ensembl"/>
        </authorList>
    </citation>
    <scope>IDENTIFICATION</scope>
</reference>
<dbReference type="InterPro" id="IPR013106">
    <property type="entry name" value="Ig_V-set"/>
</dbReference>
<dbReference type="InterPro" id="IPR003599">
    <property type="entry name" value="Ig_sub"/>
</dbReference>
<dbReference type="HOGENOM" id="CLU_047504_0_0_1"/>
<feature type="region of interest" description="Disordered" evidence="1">
    <location>
        <begin position="140"/>
        <end position="187"/>
    </location>
</feature>
<dbReference type="Pfam" id="PF07686">
    <property type="entry name" value="V-set"/>
    <property type="match status" value="1"/>
</dbReference>
<dbReference type="PROSITE" id="PS50835">
    <property type="entry name" value="IG_LIKE"/>
    <property type="match status" value="1"/>
</dbReference>
<protein>
    <recommendedName>
        <fullName evidence="2">Ig-like domain-containing protein</fullName>
    </recommendedName>
</protein>
<reference evidence="3" key="4">
    <citation type="submission" date="2025-09" db="UniProtKB">
        <authorList>
            <consortium name="Ensembl"/>
        </authorList>
    </citation>
    <scope>IDENTIFICATION</scope>
</reference>
<dbReference type="InterPro" id="IPR013783">
    <property type="entry name" value="Ig-like_fold"/>
</dbReference>
<dbReference type="InterPro" id="IPR036179">
    <property type="entry name" value="Ig-like_dom_sf"/>
</dbReference>
<dbReference type="GO" id="GO:0043277">
    <property type="term" value="P:apoptotic cell clearance"/>
    <property type="evidence" value="ECO:0007669"/>
    <property type="project" value="TreeGrafter"/>
</dbReference>
<name>K7F867_PELSI</name>
<dbReference type="Proteomes" id="UP000007267">
    <property type="component" value="Unassembled WGS sequence"/>
</dbReference>
<reference evidence="4" key="1">
    <citation type="submission" date="2011-10" db="EMBL/GenBank/DDBJ databases">
        <authorList>
            <consortium name="Soft-shell Turtle Genome Consortium"/>
        </authorList>
    </citation>
    <scope>NUCLEOTIDE SEQUENCE [LARGE SCALE GENOMIC DNA]</scope>
    <source>
        <strain evidence="4">Daiwa-1</strain>
    </source>
</reference>
<dbReference type="GO" id="GO:0016020">
    <property type="term" value="C:membrane"/>
    <property type="evidence" value="ECO:0007669"/>
    <property type="project" value="UniProtKB-SubCell"/>
</dbReference>
<keyword evidence="4" id="KW-1185">Reference proteome</keyword>
<dbReference type="STRING" id="13735.ENSPSIP00000004227"/>
<feature type="compositionally biased region" description="Low complexity" evidence="1">
    <location>
        <begin position="208"/>
        <end position="237"/>
    </location>
</feature>
<dbReference type="SUPFAM" id="SSF48726">
    <property type="entry name" value="Immunoglobulin"/>
    <property type="match status" value="1"/>
</dbReference>
<evidence type="ECO:0000313" key="3">
    <source>
        <dbReference type="Ensembl" id="ENSPSIP00000004227.1"/>
    </source>
</evidence>
<feature type="compositionally biased region" description="Low complexity" evidence="1">
    <location>
        <begin position="140"/>
        <end position="151"/>
    </location>
</feature>
<dbReference type="Gene3D" id="2.60.40.10">
    <property type="entry name" value="Immunoglobulins"/>
    <property type="match status" value="1"/>
</dbReference>
<dbReference type="Ensembl" id="ENSPSIT00000004250.1">
    <property type="protein sequence ID" value="ENSPSIP00000004227.1"/>
    <property type="gene ID" value="ENSPSIG00000003985.1"/>
</dbReference>
<dbReference type="GeneTree" id="ENSGT00940000161609"/>
<feature type="domain" description="Ig-like" evidence="2">
    <location>
        <begin position="7"/>
        <end position="118"/>
    </location>
</feature>
<evidence type="ECO:0000313" key="4">
    <source>
        <dbReference type="Proteomes" id="UP000007267"/>
    </source>
</evidence>
<dbReference type="InterPro" id="IPR007110">
    <property type="entry name" value="Ig-like_dom"/>
</dbReference>
<dbReference type="PANTHER" id="PTHR46608">
    <property type="entry name" value="T-CELL IMMUNOGLOBULIN AND MUCIN DOMAIN-CONTAINING PROTEIN 4"/>
    <property type="match status" value="1"/>
</dbReference>
<feature type="region of interest" description="Disordered" evidence="1">
    <location>
        <begin position="208"/>
        <end position="250"/>
    </location>
</feature>
<dbReference type="eggNOG" id="ENOG502S1A2">
    <property type="taxonomic scope" value="Eukaryota"/>
</dbReference>
<dbReference type="OMA" id="HTDGTKV"/>
<dbReference type="GO" id="GO:0001786">
    <property type="term" value="F:phosphatidylserine binding"/>
    <property type="evidence" value="ECO:0007669"/>
    <property type="project" value="TreeGrafter"/>
</dbReference>
<dbReference type="EMBL" id="AGCU01197106">
    <property type="status" value="NOT_ANNOTATED_CDS"/>
    <property type="molecule type" value="Genomic_DNA"/>
</dbReference>
<evidence type="ECO:0000256" key="1">
    <source>
        <dbReference type="SAM" id="MobiDB-lite"/>
    </source>
</evidence>
<evidence type="ECO:0000259" key="2">
    <source>
        <dbReference type="PROSITE" id="PS50835"/>
    </source>
</evidence>
<dbReference type="PANTHER" id="PTHR46608:SF3">
    <property type="entry name" value="T-CELL IMMUNOGLOBULIN AND MUCIN DOMAIN-CONTAINING PROTEIN 4"/>
    <property type="match status" value="1"/>
</dbReference>
<sequence>MLSLLSPPACGVSDTVVKVRKGQSVKLPCTYSVRQVSDISVMCWGQGMCPISKCSNEIVRTDGWKVTSAQSHRYQLHGAIANGDVSLTISNVGIRDKGMYCCRIEIPGLFNDIKRNLNLKIDPASLYFISALTTRATTTAPPLTTTAPPLTSMAVLPRPTTPPTTPTSDLPATTSSPTTTIFQSTPASTEDGFIFSTTELVLQTADTTTSATTTTTAPPLAITAALPEPTTAPVTPTSDLPATTPSPTTT</sequence>
<dbReference type="SMART" id="SM00409">
    <property type="entry name" value="IG"/>
    <property type="match status" value="1"/>
</dbReference>
<dbReference type="EMBL" id="AGCU01197105">
    <property type="status" value="NOT_ANNOTATED_CDS"/>
    <property type="molecule type" value="Genomic_DNA"/>
</dbReference>
<reference evidence="4" key="2">
    <citation type="journal article" date="2013" name="Nat. Genet.">
        <title>The draft genomes of soft-shell turtle and green sea turtle yield insights into the development and evolution of the turtle-specific body plan.</title>
        <authorList>
            <person name="Wang Z."/>
            <person name="Pascual-Anaya J."/>
            <person name="Zadissa A."/>
            <person name="Li W."/>
            <person name="Niimura Y."/>
            <person name="Huang Z."/>
            <person name="Li C."/>
            <person name="White S."/>
            <person name="Xiong Z."/>
            <person name="Fang D."/>
            <person name="Wang B."/>
            <person name="Ming Y."/>
            <person name="Chen Y."/>
            <person name="Zheng Y."/>
            <person name="Kuraku S."/>
            <person name="Pignatelli M."/>
            <person name="Herrero J."/>
            <person name="Beal K."/>
            <person name="Nozawa M."/>
            <person name="Li Q."/>
            <person name="Wang J."/>
            <person name="Zhang H."/>
            <person name="Yu L."/>
            <person name="Shigenobu S."/>
            <person name="Wang J."/>
            <person name="Liu J."/>
            <person name="Flicek P."/>
            <person name="Searle S."/>
            <person name="Wang J."/>
            <person name="Kuratani S."/>
            <person name="Yin Y."/>
            <person name="Aken B."/>
            <person name="Zhang G."/>
            <person name="Irie N."/>
        </authorList>
    </citation>
    <scope>NUCLEOTIDE SEQUENCE [LARGE SCALE GENOMIC DNA]</scope>
    <source>
        <strain evidence="4">Daiwa-1</strain>
    </source>
</reference>
<feature type="compositionally biased region" description="Low complexity" evidence="1">
    <location>
        <begin position="166"/>
        <end position="186"/>
    </location>
</feature>
<dbReference type="GO" id="GO:0060097">
    <property type="term" value="P:cytoskeletal rearrangement involved in phagocytosis, engulfment"/>
    <property type="evidence" value="ECO:0007669"/>
    <property type="project" value="TreeGrafter"/>
</dbReference>
<dbReference type="AlphaFoldDB" id="K7F867"/>
<feature type="compositionally biased region" description="Polar residues" evidence="1">
    <location>
        <begin position="238"/>
        <end position="250"/>
    </location>
</feature>
<organism evidence="3 4">
    <name type="scientific">Pelodiscus sinensis</name>
    <name type="common">Chinese softshell turtle</name>
    <name type="synonym">Trionyx sinensis</name>
    <dbReference type="NCBI Taxonomy" id="13735"/>
    <lineage>
        <taxon>Eukaryota</taxon>
        <taxon>Metazoa</taxon>
        <taxon>Chordata</taxon>
        <taxon>Craniata</taxon>
        <taxon>Vertebrata</taxon>
        <taxon>Euteleostomi</taxon>
        <taxon>Archelosauria</taxon>
        <taxon>Testudinata</taxon>
        <taxon>Testudines</taxon>
        <taxon>Cryptodira</taxon>
        <taxon>Trionychia</taxon>
        <taxon>Trionychidae</taxon>
        <taxon>Pelodiscus</taxon>
    </lineage>
</organism>